<dbReference type="SUPFAM" id="SSF103473">
    <property type="entry name" value="MFS general substrate transporter"/>
    <property type="match status" value="1"/>
</dbReference>
<keyword evidence="4 6" id="KW-0472">Membrane</keyword>
<reference evidence="7" key="1">
    <citation type="journal article" date="2020" name="Stud. Mycol.">
        <title>101 Dothideomycetes genomes: a test case for predicting lifestyles and emergence of pathogens.</title>
        <authorList>
            <person name="Haridas S."/>
            <person name="Albert R."/>
            <person name="Binder M."/>
            <person name="Bloem J."/>
            <person name="Labutti K."/>
            <person name="Salamov A."/>
            <person name="Andreopoulos B."/>
            <person name="Baker S."/>
            <person name="Barry K."/>
            <person name="Bills G."/>
            <person name="Bluhm B."/>
            <person name="Cannon C."/>
            <person name="Castanera R."/>
            <person name="Culley D."/>
            <person name="Daum C."/>
            <person name="Ezra D."/>
            <person name="Gonzalez J."/>
            <person name="Henrissat B."/>
            <person name="Kuo A."/>
            <person name="Liang C."/>
            <person name="Lipzen A."/>
            <person name="Lutzoni F."/>
            <person name="Magnuson J."/>
            <person name="Mondo S."/>
            <person name="Nolan M."/>
            <person name="Ohm R."/>
            <person name="Pangilinan J."/>
            <person name="Park H.-J."/>
            <person name="Ramirez L."/>
            <person name="Alfaro M."/>
            <person name="Sun H."/>
            <person name="Tritt A."/>
            <person name="Yoshinaga Y."/>
            <person name="Zwiers L.-H."/>
            <person name="Turgeon B."/>
            <person name="Goodwin S."/>
            <person name="Spatafora J."/>
            <person name="Crous P."/>
            <person name="Grigoriev I."/>
        </authorList>
    </citation>
    <scope>NUCLEOTIDE SEQUENCE</scope>
    <source>
        <strain evidence="7">CBS 260.36</strain>
    </source>
</reference>
<dbReference type="GO" id="GO:0022857">
    <property type="term" value="F:transmembrane transporter activity"/>
    <property type="evidence" value="ECO:0007669"/>
    <property type="project" value="InterPro"/>
</dbReference>
<accession>A0A9P4J8M0</accession>
<keyword evidence="8" id="KW-1185">Reference proteome</keyword>
<feature type="transmembrane region" description="Helical" evidence="6">
    <location>
        <begin position="414"/>
        <end position="433"/>
    </location>
</feature>
<dbReference type="InterPro" id="IPR005829">
    <property type="entry name" value="Sugar_transporter_CS"/>
</dbReference>
<evidence type="ECO:0000256" key="5">
    <source>
        <dbReference type="SAM" id="MobiDB-lite"/>
    </source>
</evidence>
<feature type="transmembrane region" description="Helical" evidence="6">
    <location>
        <begin position="252"/>
        <end position="272"/>
    </location>
</feature>
<dbReference type="Pfam" id="PF07690">
    <property type="entry name" value="MFS_1"/>
    <property type="match status" value="1"/>
</dbReference>
<feature type="compositionally biased region" description="Polar residues" evidence="5">
    <location>
        <begin position="1"/>
        <end position="13"/>
    </location>
</feature>
<dbReference type="InterPro" id="IPR011701">
    <property type="entry name" value="MFS"/>
</dbReference>
<evidence type="ECO:0000313" key="7">
    <source>
        <dbReference type="EMBL" id="KAF2157358.1"/>
    </source>
</evidence>
<dbReference type="PANTHER" id="PTHR23507">
    <property type="entry name" value="ZGC:174356"/>
    <property type="match status" value="1"/>
</dbReference>
<feature type="transmembrane region" description="Helical" evidence="6">
    <location>
        <begin position="157"/>
        <end position="180"/>
    </location>
</feature>
<dbReference type="Gene3D" id="1.20.1250.20">
    <property type="entry name" value="MFS general substrate transporter like domains"/>
    <property type="match status" value="1"/>
</dbReference>
<dbReference type="PROSITE" id="PS00216">
    <property type="entry name" value="SUGAR_TRANSPORT_1"/>
    <property type="match status" value="1"/>
</dbReference>
<dbReference type="EMBL" id="ML996081">
    <property type="protein sequence ID" value="KAF2157358.1"/>
    <property type="molecule type" value="Genomic_DNA"/>
</dbReference>
<protein>
    <submittedName>
        <fullName evidence="7">MFS general substrate transporter</fullName>
    </submittedName>
</protein>
<feature type="transmembrane region" description="Helical" evidence="6">
    <location>
        <begin position="472"/>
        <end position="495"/>
    </location>
</feature>
<feature type="transmembrane region" description="Helical" evidence="6">
    <location>
        <begin position="507"/>
        <end position="527"/>
    </location>
</feature>
<feature type="transmembrane region" description="Helical" evidence="6">
    <location>
        <begin position="374"/>
        <end position="393"/>
    </location>
</feature>
<keyword evidence="2 6" id="KW-0812">Transmembrane</keyword>
<feature type="transmembrane region" description="Helical" evidence="6">
    <location>
        <begin position="223"/>
        <end position="246"/>
    </location>
</feature>
<organism evidence="7 8">
    <name type="scientific">Myriangium duriaei CBS 260.36</name>
    <dbReference type="NCBI Taxonomy" id="1168546"/>
    <lineage>
        <taxon>Eukaryota</taxon>
        <taxon>Fungi</taxon>
        <taxon>Dikarya</taxon>
        <taxon>Ascomycota</taxon>
        <taxon>Pezizomycotina</taxon>
        <taxon>Dothideomycetes</taxon>
        <taxon>Dothideomycetidae</taxon>
        <taxon>Myriangiales</taxon>
        <taxon>Myriangiaceae</taxon>
        <taxon>Myriangium</taxon>
    </lineage>
</organism>
<comment type="caution">
    <text evidence="7">The sequence shown here is derived from an EMBL/GenBank/DDBJ whole genome shotgun (WGS) entry which is preliminary data.</text>
</comment>
<evidence type="ECO:0000256" key="6">
    <source>
        <dbReference type="SAM" id="Phobius"/>
    </source>
</evidence>
<dbReference type="GO" id="GO:0016020">
    <property type="term" value="C:membrane"/>
    <property type="evidence" value="ECO:0007669"/>
    <property type="project" value="UniProtKB-SubCell"/>
</dbReference>
<feature type="transmembrane region" description="Helical" evidence="6">
    <location>
        <begin position="330"/>
        <end position="354"/>
    </location>
</feature>
<feature type="transmembrane region" description="Helical" evidence="6">
    <location>
        <begin position="186"/>
        <end position="211"/>
    </location>
</feature>
<dbReference type="PANTHER" id="PTHR23507:SF1">
    <property type="entry name" value="FI18259P1-RELATED"/>
    <property type="match status" value="1"/>
</dbReference>
<gene>
    <name evidence="7" type="ORF">K461DRAFT_289684</name>
</gene>
<feature type="compositionally biased region" description="Polar residues" evidence="5">
    <location>
        <begin position="21"/>
        <end position="38"/>
    </location>
</feature>
<evidence type="ECO:0000313" key="8">
    <source>
        <dbReference type="Proteomes" id="UP000799439"/>
    </source>
</evidence>
<sequence>MARASSSASTTEISPLLGGSDQPSKQPTVVTVTRTLSPHQKAPSKWRPTSLLALTMVLVATVTIADGLSMTPLTRLFESVVCYQYWEVRDPTKIALPRSLVGPGAVGGVAESLCKIQPVQAEVATLKGWQIFFDGIPSLVMALPIGAAADRIGRKPIIFLGCLSLFLKLFWTEIVCWFWQSLPIRLVWISALHGLISGSSTVLTAIVLVLVSDVTDATTRTTALLRIASSNMVMYFVAPPLGAALMAKYNPWIPLFAATLISVVGVLICYVLPETLNYHHSSLEHQPLHPRLDQDPTDLLVGLNDPPLASPPPTIKQTFMSMASSLRNNMSFLVSDSRILLMFLPFVAIMIAEAGRELLVQYASVRYGITMARATYFASLGNLVKTVTLLVLVPGANRLLSHYTGLSAVRRDLHLARASISLMAVGWVLTGLAPTLPLFVAALVVATMGYGAASLCRSLLTGFVAKHHVGKLYTAMSIVETLALMGGGPVTAGLWDAGLGLGGRAVGLPFLFLGVVWVFVIAALCFVQMRKGEGQSVIDEEEAIEETRTI</sequence>
<feature type="transmembrane region" description="Helical" evidence="6">
    <location>
        <begin position="439"/>
        <end position="460"/>
    </location>
</feature>
<evidence type="ECO:0000256" key="2">
    <source>
        <dbReference type="ARBA" id="ARBA00022692"/>
    </source>
</evidence>
<comment type="subcellular location">
    <subcellularLocation>
        <location evidence="1">Membrane</location>
        <topology evidence="1">Multi-pass membrane protein</topology>
    </subcellularLocation>
</comment>
<dbReference type="Proteomes" id="UP000799439">
    <property type="component" value="Unassembled WGS sequence"/>
</dbReference>
<proteinExistence type="predicted"/>
<dbReference type="InterPro" id="IPR036259">
    <property type="entry name" value="MFS_trans_sf"/>
</dbReference>
<keyword evidence="3 6" id="KW-1133">Transmembrane helix</keyword>
<evidence type="ECO:0000256" key="3">
    <source>
        <dbReference type="ARBA" id="ARBA00022989"/>
    </source>
</evidence>
<evidence type="ECO:0000256" key="1">
    <source>
        <dbReference type="ARBA" id="ARBA00004141"/>
    </source>
</evidence>
<dbReference type="AlphaFoldDB" id="A0A9P4J8M0"/>
<evidence type="ECO:0000256" key="4">
    <source>
        <dbReference type="ARBA" id="ARBA00023136"/>
    </source>
</evidence>
<name>A0A9P4J8M0_9PEZI</name>
<dbReference type="OrthoDB" id="194139at2759"/>
<feature type="region of interest" description="Disordered" evidence="5">
    <location>
        <begin position="1"/>
        <end position="42"/>
    </location>
</feature>